<dbReference type="Pfam" id="PF02214">
    <property type="entry name" value="BTB_2"/>
    <property type="match status" value="1"/>
</dbReference>
<dbReference type="EMBL" id="QUTA01012896">
    <property type="protein sequence ID" value="RHX97146.1"/>
    <property type="molecule type" value="Genomic_DNA"/>
</dbReference>
<comment type="caution">
    <text evidence="2">The sequence shown here is derived from an EMBL/GenBank/DDBJ whole genome shotgun (WGS) entry which is preliminary data.</text>
</comment>
<proteinExistence type="predicted"/>
<dbReference type="InterPro" id="IPR003131">
    <property type="entry name" value="T1-type_BTB"/>
</dbReference>
<dbReference type="InterPro" id="IPR011333">
    <property type="entry name" value="SKP1/BTB/POZ_sf"/>
</dbReference>
<dbReference type="Proteomes" id="UP000266239">
    <property type="component" value="Unassembled WGS sequence"/>
</dbReference>
<dbReference type="InterPro" id="IPR000210">
    <property type="entry name" value="BTB/POZ_dom"/>
</dbReference>
<dbReference type="CDD" id="cd18316">
    <property type="entry name" value="BTB_POZ_KCTD-like"/>
    <property type="match status" value="1"/>
</dbReference>
<dbReference type="VEuPathDB" id="FungiDB:H257_00478"/>
<dbReference type="PANTHER" id="PTHR14499:SF136">
    <property type="entry name" value="GH08630P"/>
    <property type="match status" value="1"/>
</dbReference>
<evidence type="ECO:0000313" key="7">
    <source>
        <dbReference type="Proteomes" id="UP000266643"/>
    </source>
</evidence>
<evidence type="ECO:0000313" key="2">
    <source>
        <dbReference type="EMBL" id="RHX97146.1"/>
    </source>
</evidence>
<dbReference type="EMBL" id="QUTC01003430">
    <property type="protein sequence ID" value="RHY70028.1"/>
    <property type="molecule type" value="Genomic_DNA"/>
</dbReference>
<evidence type="ECO:0000313" key="5">
    <source>
        <dbReference type="Proteomes" id="UP000265716"/>
    </source>
</evidence>
<dbReference type="Gene3D" id="3.30.710.10">
    <property type="entry name" value="Potassium Channel Kv1.1, Chain A"/>
    <property type="match status" value="1"/>
</dbReference>
<evidence type="ECO:0000313" key="6">
    <source>
        <dbReference type="Proteomes" id="UP000266239"/>
    </source>
</evidence>
<dbReference type="GO" id="GO:0051260">
    <property type="term" value="P:protein homooligomerization"/>
    <property type="evidence" value="ECO:0007669"/>
    <property type="project" value="InterPro"/>
</dbReference>
<evidence type="ECO:0000313" key="3">
    <source>
        <dbReference type="EMBL" id="RHY41657.1"/>
    </source>
</evidence>
<protein>
    <recommendedName>
        <fullName evidence="1">BTB domain-containing protein</fullName>
    </recommendedName>
</protein>
<dbReference type="SUPFAM" id="SSF54695">
    <property type="entry name" value="POZ domain"/>
    <property type="match status" value="1"/>
</dbReference>
<dbReference type="Proteomes" id="UP000266643">
    <property type="component" value="Unassembled WGS sequence"/>
</dbReference>
<gene>
    <name evidence="2" type="ORF">DYB25_009655</name>
    <name evidence="3" type="ORF">DYB30_001400</name>
    <name evidence="4" type="ORF">DYB38_012599</name>
</gene>
<evidence type="ECO:0000313" key="4">
    <source>
        <dbReference type="EMBL" id="RHY70028.1"/>
    </source>
</evidence>
<feature type="domain" description="BTB" evidence="1">
    <location>
        <begin position="20"/>
        <end position="87"/>
    </location>
</feature>
<dbReference type="PROSITE" id="PS50097">
    <property type="entry name" value="BTB"/>
    <property type="match status" value="1"/>
</dbReference>
<sequence>MEKQMTDTVEMDIPETVGIVTLDVGGTMFKTSKSMLLRVEGSYFHALLGSGLWKPDSAGDAYFLDLDPHLFRHVLTFLQTGEVSMSGFSDIECAEFEAMLEYLKLTTPKFQWDLTARAQYFTLSNYFRTIERKAAQNGKWTSVVVKQALVEGDFRIRVDSSHENHHFIIGLAPKRDASRITCCVSFYPSGEVYKQALVGTLRPIRAGDVLTIRRGSSHVEFIVNDGPRQIVELEDPSEELFPRLHTWRQGTKMTILGE</sequence>
<dbReference type="Proteomes" id="UP000265716">
    <property type="component" value="Unassembled WGS sequence"/>
</dbReference>
<dbReference type="PANTHER" id="PTHR14499">
    <property type="entry name" value="POTASSIUM CHANNEL TETRAMERIZATION DOMAIN-CONTAINING"/>
    <property type="match status" value="1"/>
</dbReference>
<name>A0A396ZU74_APHAT</name>
<reference evidence="5 6" key="1">
    <citation type="submission" date="2018-08" db="EMBL/GenBank/DDBJ databases">
        <title>Aphanomyces genome sequencing and annotation.</title>
        <authorList>
            <person name="Minardi D."/>
            <person name="Oidtmann B."/>
            <person name="Van Der Giezen M."/>
            <person name="Studholme D.J."/>
        </authorList>
    </citation>
    <scope>NUCLEOTIDE SEQUENCE [LARGE SCALE GENOMIC DNA]</scope>
    <source>
        <strain evidence="3 7">D2</strain>
        <strain evidence="4 5">SA</strain>
        <strain evidence="2 6">Yx</strain>
    </source>
</reference>
<dbReference type="EMBL" id="QUTD01009974">
    <property type="protein sequence ID" value="RHY41657.1"/>
    <property type="molecule type" value="Genomic_DNA"/>
</dbReference>
<accession>A0A396ZU74</accession>
<evidence type="ECO:0000259" key="1">
    <source>
        <dbReference type="PROSITE" id="PS50097"/>
    </source>
</evidence>
<organism evidence="2 6">
    <name type="scientific">Aphanomyces astaci</name>
    <name type="common">Crayfish plague agent</name>
    <dbReference type="NCBI Taxonomy" id="112090"/>
    <lineage>
        <taxon>Eukaryota</taxon>
        <taxon>Sar</taxon>
        <taxon>Stramenopiles</taxon>
        <taxon>Oomycota</taxon>
        <taxon>Saprolegniomycetes</taxon>
        <taxon>Saprolegniales</taxon>
        <taxon>Verrucalvaceae</taxon>
        <taxon>Aphanomyces</taxon>
    </lineage>
</organism>
<dbReference type="SMART" id="SM00225">
    <property type="entry name" value="BTB"/>
    <property type="match status" value="1"/>
</dbReference>
<dbReference type="AlphaFoldDB" id="A0A396ZU74"/>